<gene>
    <name evidence="2" type="ORF">BCR33DRAFT_781951</name>
</gene>
<reference evidence="2 3" key="1">
    <citation type="submission" date="2016-07" db="EMBL/GenBank/DDBJ databases">
        <title>Pervasive Adenine N6-methylation of Active Genes in Fungi.</title>
        <authorList>
            <consortium name="DOE Joint Genome Institute"/>
            <person name="Mondo S.J."/>
            <person name="Dannebaum R.O."/>
            <person name="Kuo R.C."/>
            <person name="Labutti K."/>
            <person name="Haridas S."/>
            <person name="Kuo A."/>
            <person name="Salamov A."/>
            <person name="Ahrendt S.R."/>
            <person name="Lipzen A."/>
            <person name="Sullivan W."/>
            <person name="Andreopoulos W.B."/>
            <person name="Clum A."/>
            <person name="Lindquist E."/>
            <person name="Daum C."/>
            <person name="Ramamoorthy G.K."/>
            <person name="Gryganskyi A."/>
            <person name="Culley D."/>
            <person name="Magnuson J.K."/>
            <person name="James T.Y."/>
            <person name="O'Malley M.A."/>
            <person name="Stajich J.E."/>
            <person name="Spatafora J.W."/>
            <person name="Visel A."/>
            <person name="Grigoriev I.V."/>
        </authorList>
    </citation>
    <scope>NUCLEOTIDE SEQUENCE [LARGE SCALE GENOMIC DNA]</scope>
    <source>
        <strain evidence="2 3">JEL800</strain>
    </source>
</reference>
<feature type="chain" id="PRO_5013141549" evidence="1">
    <location>
        <begin position="21"/>
        <end position="361"/>
    </location>
</feature>
<evidence type="ECO:0000256" key="1">
    <source>
        <dbReference type="SAM" id="SignalP"/>
    </source>
</evidence>
<proteinExistence type="predicted"/>
<protein>
    <submittedName>
        <fullName evidence="2">Uncharacterized protein</fullName>
    </submittedName>
</protein>
<evidence type="ECO:0000313" key="2">
    <source>
        <dbReference type="EMBL" id="ORY48939.1"/>
    </source>
</evidence>
<organism evidence="2 3">
    <name type="scientific">Rhizoclosmatium globosum</name>
    <dbReference type="NCBI Taxonomy" id="329046"/>
    <lineage>
        <taxon>Eukaryota</taxon>
        <taxon>Fungi</taxon>
        <taxon>Fungi incertae sedis</taxon>
        <taxon>Chytridiomycota</taxon>
        <taxon>Chytridiomycota incertae sedis</taxon>
        <taxon>Chytridiomycetes</taxon>
        <taxon>Chytridiales</taxon>
        <taxon>Chytriomycetaceae</taxon>
        <taxon>Rhizoclosmatium</taxon>
    </lineage>
</organism>
<keyword evidence="3" id="KW-1185">Reference proteome</keyword>
<accession>A0A1Y2CPG0</accession>
<dbReference type="AlphaFoldDB" id="A0A1Y2CPG0"/>
<comment type="caution">
    <text evidence="2">The sequence shown here is derived from an EMBL/GenBank/DDBJ whole genome shotgun (WGS) entry which is preliminary data.</text>
</comment>
<keyword evidence="1" id="KW-0732">Signal</keyword>
<evidence type="ECO:0000313" key="3">
    <source>
        <dbReference type="Proteomes" id="UP000193642"/>
    </source>
</evidence>
<dbReference type="Proteomes" id="UP000193642">
    <property type="component" value="Unassembled WGS sequence"/>
</dbReference>
<name>A0A1Y2CPG0_9FUNG</name>
<dbReference type="EMBL" id="MCGO01000010">
    <property type="protein sequence ID" value="ORY48939.1"/>
    <property type="molecule type" value="Genomic_DNA"/>
</dbReference>
<feature type="signal peptide" evidence="1">
    <location>
        <begin position="1"/>
        <end position="20"/>
    </location>
</feature>
<sequence>MKLFFALLSLLATTALTTSGQPALITVSANVPADNYVFSASAAPPGATLAPLANNDDANQLLATSDQVGVLEDIKSSMVQGKLNLNATVFMGIEPTPIDPSSVFFQGAVFHQPTSDTVVNNPIFTSYAVNVASFVPPASADKIVDNIYLSSTSFGTAISFTVSNTFRYDLNRPRKAIHEIWYSATAYGGVLSNPSRFPRFLEVRVFTLKTPIASFVFILKDTTPSVPPENCTFVVTLANTRKNVSAPVNPFPTATIKVTNASPSFLPLTLSSQSAAAATATPTNILASISDLPTAQSYLNVLSQSFNVTWNFVAQAQVSIGIIYAPLDFNAGILHKDNFDSNSQLALLITSNKYNLSKGKT</sequence>